<proteinExistence type="predicted"/>
<sequence>MDPFERLPAELINHIILFAADFVGIESLLTASPRVHAVFLDRPGLLLQELVASNSISSAAPIQEIIQKVWLLHSPSFNFHSVEEYIQYAESVHDQPSIYSDGAEVLQMLHISAQIQRLACKCLWTMQQNFISVVSASPAGRLSGPIRAQKAAKPFSWVEESNMHWALWHLRHYSDLHNYASRLDWPEHSMKKVNEYHIWNKIKGLTAEVISTVAAVLSDLGLSPIYSYPYLGEHEESIQGVWWYRSETPPPLFYSFDLEGSMDIAIWPSPPIPSDDIVIDAWHLDVSRCGQTPPHLEWYKNWARIRAYERQIPNYTPLRIQPYRRLGVFIWDVWRMYSTGLIMWNSRPPLIPAPDWDAEVGELIGLGHVAMVEWHSRWLTLAGTTC</sequence>
<reference evidence="1" key="1">
    <citation type="submission" date="2022-12" db="EMBL/GenBank/DDBJ databases">
        <authorList>
            <person name="Petersen C."/>
        </authorList>
    </citation>
    <scope>NUCLEOTIDE SEQUENCE</scope>
    <source>
        <strain evidence="1">IBT 29495</strain>
    </source>
</reference>
<protein>
    <submittedName>
        <fullName evidence="1">Uncharacterized protein</fullName>
    </submittedName>
</protein>
<organism evidence="1 2">
    <name type="scientific">Penicillium fimorum</name>
    <dbReference type="NCBI Taxonomy" id="1882269"/>
    <lineage>
        <taxon>Eukaryota</taxon>
        <taxon>Fungi</taxon>
        <taxon>Dikarya</taxon>
        <taxon>Ascomycota</taxon>
        <taxon>Pezizomycotina</taxon>
        <taxon>Eurotiomycetes</taxon>
        <taxon>Eurotiomycetidae</taxon>
        <taxon>Eurotiales</taxon>
        <taxon>Aspergillaceae</taxon>
        <taxon>Penicillium</taxon>
    </lineage>
</organism>
<dbReference type="EMBL" id="JAPWDS010000003">
    <property type="protein sequence ID" value="KAJ5503967.1"/>
    <property type="molecule type" value="Genomic_DNA"/>
</dbReference>
<comment type="caution">
    <text evidence="1">The sequence shown here is derived from an EMBL/GenBank/DDBJ whole genome shotgun (WGS) entry which is preliminary data.</text>
</comment>
<dbReference type="Proteomes" id="UP001149954">
    <property type="component" value="Unassembled WGS sequence"/>
</dbReference>
<dbReference type="OrthoDB" id="4358152at2759"/>
<dbReference type="AlphaFoldDB" id="A0A9W9XV81"/>
<accession>A0A9W9XV81</accession>
<evidence type="ECO:0000313" key="2">
    <source>
        <dbReference type="Proteomes" id="UP001149954"/>
    </source>
</evidence>
<gene>
    <name evidence="1" type="ORF">N7463_006841</name>
</gene>
<name>A0A9W9XV81_9EURO</name>
<reference evidence="1" key="2">
    <citation type="journal article" date="2023" name="IMA Fungus">
        <title>Comparative genomic study of the Penicillium genus elucidates a diverse pangenome and 15 lateral gene transfer events.</title>
        <authorList>
            <person name="Petersen C."/>
            <person name="Sorensen T."/>
            <person name="Nielsen M.R."/>
            <person name="Sondergaard T.E."/>
            <person name="Sorensen J.L."/>
            <person name="Fitzpatrick D.A."/>
            <person name="Frisvad J.C."/>
            <person name="Nielsen K.L."/>
        </authorList>
    </citation>
    <scope>NUCLEOTIDE SEQUENCE</scope>
    <source>
        <strain evidence="1">IBT 29495</strain>
    </source>
</reference>
<keyword evidence="2" id="KW-1185">Reference proteome</keyword>
<evidence type="ECO:0000313" key="1">
    <source>
        <dbReference type="EMBL" id="KAJ5503967.1"/>
    </source>
</evidence>